<organism evidence="1 2">
    <name type="scientific">Thelohanellus kitauei</name>
    <name type="common">Myxosporean</name>
    <dbReference type="NCBI Taxonomy" id="669202"/>
    <lineage>
        <taxon>Eukaryota</taxon>
        <taxon>Metazoa</taxon>
        <taxon>Cnidaria</taxon>
        <taxon>Myxozoa</taxon>
        <taxon>Myxosporea</taxon>
        <taxon>Bivalvulida</taxon>
        <taxon>Platysporina</taxon>
        <taxon>Myxobolidae</taxon>
        <taxon>Thelohanellus</taxon>
    </lineage>
</organism>
<evidence type="ECO:0000313" key="1">
    <source>
        <dbReference type="EMBL" id="KII68592.1"/>
    </source>
</evidence>
<dbReference type="Proteomes" id="UP000031668">
    <property type="component" value="Unassembled WGS sequence"/>
</dbReference>
<sequence length="215" mass="25047">MFYTLRKCMFILGSSDDSENESDFMISEDLIRNEEKMIEKMRLYTDNKQCKNKINFKHAQIQSILEEICQNKRLNLNDEKADEIVMMLSLGLESKLTAILQRATLFVHNRLRKLDLLGQTPPNDSIEKRIQFVENAYDVRAQKQLEGQRPKCKKEEKKQKAIKINLEKQEKNQSYTNNLLMSALNGTKKIEDISLVNPKVLVPIKALQKLSLTKE</sequence>
<proteinExistence type="predicted"/>
<comment type="caution">
    <text evidence="1">The sequence shown here is derived from an EMBL/GenBank/DDBJ whole genome shotgun (WGS) entry which is preliminary data.</text>
</comment>
<evidence type="ECO:0000313" key="2">
    <source>
        <dbReference type="Proteomes" id="UP000031668"/>
    </source>
</evidence>
<gene>
    <name evidence="1" type="ORF">RF11_00498</name>
</gene>
<name>A0A0C2N403_THEKT</name>
<evidence type="ECO:0008006" key="3">
    <source>
        <dbReference type="Google" id="ProtNLM"/>
    </source>
</evidence>
<dbReference type="AlphaFoldDB" id="A0A0C2N403"/>
<dbReference type="EMBL" id="JWZT01002781">
    <property type="protein sequence ID" value="KII68592.1"/>
    <property type="molecule type" value="Genomic_DNA"/>
</dbReference>
<accession>A0A0C2N403</accession>
<reference evidence="1 2" key="1">
    <citation type="journal article" date="2014" name="Genome Biol. Evol.">
        <title>The genome of the myxosporean Thelohanellus kitauei shows adaptations to nutrient acquisition within its fish host.</title>
        <authorList>
            <person name="Yang Y."/>
            <person name="Xiong J."/>
            <person name="Zhou Z."/>
            <person name="Huo F."/>
            <person name="Miao W."/>
            <person name="Ran C."/>
            <person name="Liu Y."/>
            <person name="Zhang J."/>
            <person name="Feng J."/>
            <person name="Wang M."/>
            <person name="Wang M."/>
            <person name="Wang L."/>
            <person name="Yao B."/>
        </authorList>
    </citation>
    <scope>NUCLEOTIDE SEQUENCE [LARGE SCALE GENOMIC DNA]</scope>
    <source>
        <strain evidence="1">Wuqing</strain>
    </source>
</reference>
<keyword evidence="2" id="KW-1185">Reference proteome</keyword>
<protein>
    <recommendedName>
        <fullName evidence="3">Transcription initiation factor TFIID subunit 4</fullName>
    </recommendedName>
</protein>